<gene>
    <name evidence="1" type="ORF">RRF57_000354</name>
</gene>
<keyword evidence="2" id="KW-1185">Reference proteome</keyword>
<sequence length="82" mass="9255">MADLDSFRTPSRTGRIESICHVLNLDFGFKVGCIGDRTVSRLVDAQAYVFPALKTFTRAASNEDKFRIGIFHHLADAFGWEF</sequence>
<protein>
    <submittedName>
        <fullName evidence="1">Uncharacterized protein</fullName>
    </submittedName>
</protein>
<name>A0AAN7Z2F9_9PEZI</name>
<reference evidence="1 2" key="1">
    <citation type="submission" date="2023-10" db="EMBL/GenBank/DDBJ databases">
        <title>Draft genome sequence of Xylaria bambusicola isolate GMP-LS, the root and basal stem rot pathogen of sugarcane in Indonesia.</title>
        <authorList>
            <person name="Selvaraj P."/>
            <person name="Muralishankar V."/>
            <person name="Muruganantham S."/>
            <person name="Sp S."/>
            <person name="Haryani S."/>
            <person name="Lau K.J.X."/>
            <person name="Naqvi N.I."/>
        </authorList>
    </citation>
    <scope>NUCLEOTIDE SEQUENCE [LARGE SCALE GENOMIC DNA]</scope>
    <source>
        <strain evidence="1">GMP-LS</strain>
    </source>
</reference>
<evidence type="ECO:0000313" key="1">
    <source>
        <dbReference type="EMBL" id="KAK5624638.1"/>
    </source>
</evidence>
<organism evidence="1 2">
    <name type="scientific">Xylaria bambusicola</name>
    <dbReference type="NCBI Taxonomy" id="326684"/>
    <lineage>
        <taxon>Eukaryota</taxon>
        <taxon>Fungi</taxon>
        <taxon>Dikarya</taxon>
        <taxon>Ascomycota</taxon>
        <taxon>Pezizomycotina</taxon>
        <taxon>Sordariomycetes</taxon>
        <taxon>Xylariomycetidae</taxon>
        <taxon>Xylariales</taxon>
        <taxon>Xylariaceae</taxon>
        <taxon>Xylaria</taxon>
    </lineage>
</organism>
<accession>A0AAN7Z2F9</accession>
<dbReference type="EMBL" id="JAWHQM010000001">
    <property type="protein sequence ID" value="KAK5624638.1"/>
    <property type="molecule type" value="Genomic_DNA"/>
</dbReference>
<dbReference type="AlphaFoldDB" id="A0AAN7Z2F9"/>
<evidence type="ECO:0000313" key="2">
    <source>
        <dbReference type="Proteomes" id="UP001305414"/>
    </source>
</evidence>
<comment type="caution">
    <text evidence="1">The sequence shown here is derived from an EMBL/GenBank/DDBJ whole genome shotgun (WGS) entry which is preliminary data.</text>
</comment>
<proteinExistence type="predicted"/>
<dbReference type="Proteomes" id="UP001305414">
    <property type="component" value="Unassembled WGS sequence"/>
</dbReference>